<feature type="compositionally biased region" description="Low complexity" evidence="3">
    <location>
        <begin position="1"/>
        <end position="19"/>
    </location>
</feature>
<dbReference type="SUPFAM" id="SSF53686">
    <property type="entry name" value="Tryptophan synthase beta subunit-like PLP-dependent enzymes"/>
    <property type="match status" value="1"/>
</dbReference>
<reference evidence="4" key="1">
    <citation type="journal article" date="2022" name="Int. J. Mol. Sci.">
        <title>Draft Genome of Tanacetum Coccineum: Genomic Comparison of Closely Related Tanacetum-Family Plants.</title>
        <authorList>
            <person name="Yamashiro T."/>
            <person name="Shiraishi A."/>
            <person name="Nakayama K."/>
            <person name="Satake H."/>
        </authorList>
    </citation>
    <scope>NUCLEOTIDE SEQUENCE</scope>
</reference>
<dbReference type="InterPro" id="IPR023026">
    <property type="entry name" value="Trp_synth_beta/beta-like"/>
</dbReference>
<name>A0ABQ5A1Q6_9ASTR</name>
<accession>A0ABQ5A1Q6</accession>
<evidence type="ECO:0000256" key="2">
    <source>
        <dbReference type="ARBA" id="ARBA00022898"/>
    </source>
</evidence>
<gene>
    <name evidence="4" type="ORF">Tco_0801956</name>
</gene>
<protein>
    <submittedName>
        <fullName evidence="4">Tryptophan synthase beta chain 2, chloroplastic</fullName>
    </submittedName>
</protein>
<dbReference type="PANTHER" id="PTHR48077">
    <property type="entry name" value="TRYPTOPHAN SYNTHASE-RELATED"/>
    <property type="match status" value="1"/>
</dbReference>
<reference evidence="4" key="2">
    <citation type="submission" date="2022-01" db="EMBL/GenBank/DDBJ databases">
        <authorList>
            <person name="Yamashiro T."/>
            <person name="Shiraishi A."/>
            <person name="Satake H."/>
            <person name="Nakayama K."/>
        </authorList>
    </citation>
    <scope>NUCLEOTIDE SEQUENCE</scope>
</reference>
<keyword evidence="2" id="KW-0663">Pyridoxal phosphate</keyword>
<organism evidence="4 5">
    <name type="scientific">Tanacetum coccineum</name>
    <dbReference type="NCBI Taxonomy" id="301880"/>
    <lineage>
        <taxon>Eukaryota</taxon>
        <taxon>Viridiplantae</taxon>
        <taxon>Streptophyta</taxon>
        <taxon>Embryophyta</taxon>
        <taxon>Tracheophyta</taxon>
        <taxon>Spermatophyta</taxon>
        <taxon>Magnoliopsida</taxon>
        <taxon>eudicotyledons</taxon>
        <taxon>Gunneridae</taxon>
        <taxon>Pentapetalae</taxon>
        <taxon>asterids</taxon>
        <taxon>campanulids</taxon>
        <taxon>Asterales</taxon>
        <taxon>Asteraceae</taxon>
        <taxon>Asteroideae</taxon>
        <taxon>Anthemideae</taxon>
        <taxon>Anthemidinae</taxon>
        <taxon>Tanacetum</taxon>
    </lineage>
</organism>
<evidence type="ECO:0000313" key="5">
    <source>
        <dbReference type="Proteomes" id="UP001151760"/>
    </source>
</evidence>
<evidence type="ECO:0000256" key="3">
    <source>
        <dbReference type="SAM" id="MobiDB-lite"/>
    </source>
</evidence>
<keyword evidence="5" id="KW-1185">Reference proteome</keyword>
<evidence type="ECO:0000313" key="4">
    <source>
        <dbReference type="EMBL" id="GJS94988.1"/>
    </source>
</evidence>
<feature type="region of interest" description="Disordered" evidence="3">
    <location>
        <begin position="1"/>
        <end position="20"/>
    </location>
</feature>
<dbReference type="PANTHER" id="PTHR48077:SF3">
    <property type="entry name" value="TRYPTOPHAN SYNTHASE"/>
    <property type="match status" value="1"/>
</dbReference>
<dbReference type="Gene3D" id="3.40.50.1100">
    <property type="match status" value="1"/>
</dbReference>
<dbReference type="Proteomes" id="UP001151760">
    <property type="component" value="Unassembled WGS sequence"/>
</dbReference>
<sequence length="179" mass="19499">MATSFSSSSSSSSFSSSSSLLTKPYISQSPIKFTNLTNLRPNPSPILCVMSNPSTNLTGRDRCTHTSVGHATIIRTSYNIRKAIQDWVTNVETTHYILVTRKTRLLKNGGGTSQMCWLPCVGGRFLIHVLFHEFVDDKDVRLIGVEAAGFGLDSGKHAATLTKGEVGVLHGTNELIETR</sequence>
<proteinExistence type="predicted"/>
<dbReference type="EMBL" id="BQNB010011774">
    <property type="protein sequence ID" value="GJS94988.1"/>
    <property type="molecule type" value="Genomic_DNA"/>
</dbReference>
<evidence type="ECO:0000256" key="1">
    <source>
        <dbReference type="ARBA" id="ARBA00001933"/>
    </source>
</evidence>
<comment type="caution">
    <text evidence="4">The sequence shown here is derived from an EMBL/GenBank/DDBJ whole genome shotgun (WGS) entry which is preliminary data.</text>
</comment>
<comment type="cofactor">
    <cofactor evidence="1">
        <name>pyridoxal 5'-phosphate</name>
        <dbReference type="ChEBI" id="CHEBI:597326"/>
    </cofactor>
</comment>
<dbReference type="InterPro" id="IPR036052">
    <property type="entry name" value="TrpB-like_PALP_sf"/>
</dbReference>